<name>A0A7G9L9S6_9FLAO</name>
<protein>
    <submittedName>
        <fullName evidence="7">T9SS type A sorting domain-containing protein</fullName>
    </submittedName>
</protein>
<feature type="chain" id="PRO_5028983247" evidence="4">
    <location>
        <begin position="24"/>
        <end position="1049"/>
    </location>
</feature>
<dbReference type="NCBIfam" id="TIGR04183">
    <property type="entry name" value="Por_Secre_tail"/>
    <property type="match status" value="1"/>
</dbReference>
<dbReference type="Pfam" id="PF02225">
    <property type="entry name" value="PA"/>
    <property type="match status" value="1"/>
</dbReference>
<reference evidence="7 8" key="1">
    <citation type="submission" date="2020-08" db="EMBL/GenBank/DDBJ databases">
        <title>Polaribacter sp. L12M9 isolated from gut of the Korean scallop.</title>
        <authorList>
            <person name="Jeong Y.S."/>
        </authorList>
    </citation>
    <scope>NUCLEOTIDE SEQUENCE [LARGE SCALE GENOMIC DNA]</scope>
    <source>
        <strain evidence="7 8">L12M9</strain>
    </source>
</reference>
<feature type="region of interest" description="Disordered" evidence="3">
    <location>
        <begin position="94"/>
        <end position="115"/>
    </location>
</feature>
<evidence type="ECO:0000256" key="3">
    <source>
        <dbReference type="SAM" id="MobiDB-lite"/>
    </source>
</evidence>
<proteinExistence type="predicted"/>
<evidence type="ECO:0000256" key="2">
    <source>
        <dbReference type="ARBA" id="ARBA00023180"/>
    </source>
</evidence>
<feature type="domain" description="Secretion system C-terminal sorting" evidence="6">
    <location>
        <begin position="974"/>
        <end position="1048"/>
    </location>
</feature>
<feature type="signal peptide" evidence="4">
    <location>
        <begin position="1"/>
        <end position="23"/>
    </location>
</feature>
<dbReference type="SUPFAM" id="SSF52025">
    <property type="entry name" value="PA domain"/>
    <property type="match status" value="1"/>
</dbReference>
<dbReference type="CDD" id="cd04818">
    <property type="entry name" value="PA_subtilisin_1"/>
    <property type="match status" value="1"/>
</dbReference>
<dbReference type="InterPro" id="IPR046450">
    <property type="entry name" value="PA_dom_sf"/>
</dbReference>
<evidence type="ECO:0000313" key="8">
    <source>
        <dbReference type="Proteomes" id="UP000515808"/>
    </source>
</evidence>
<keyword evidence="1 4" id="KW-0732">Signal</keyword>
<evidence type="ECO:0000313" key="7">
    <source>
        <dbReference type="EMBL" id="QNM85375.1"/>
    </source>
</evidence>
<dbReference type="PANTHER" id="PTHR22702">
    <property type="entry name" value="PROTEASE-ASSOCIATED DOMAIN-CONTAINING PROTEIN"/>
    <property type="match status" value="1"/>
</dbReference>
<dbReference type="Proteomes" id="UP000515808">
    <property type="component" value="Chromosome"/>
</dbReference>
<evidence type="ECO:0000256" key="1">
    <source>
        <dbReference type="ARBA" id="ARBA00022729"/>
    </source>
</evidence>
<dbReference type="InterPro" id="IPR003137">
    <property type="entry name" value="PA_domain"/>
</dbReference>
<dbReference type="Gene3D" id="2.130.10.10">
    <property type="entry name" value="YVTN repeat-like/Quinoprotein amine dehydrogenase"/>
    <property type="match status" value="3"/>
</dbReference>
<sequence>MKKKLLLSLLALAAILLVYNVSTQETDVEKTRKKHAEFLRNHPYNKTMSLSKKDRKLQGLPPNAFFEQEYLNEMNPYTGRTHKENVFALQQELKSTRDGQKSPGDSFNEWVERGPNNVGGRTRAVIFDPNDATQETVYAGGVSGGLWKNTNISNANSTWTQVAIPENLSVSCIAIDPNNSNVWYVGTGESYTGGDVNGNGVWKTTDGGTTWSNVFGGVNGASIFEANATVEVNAPASLAGDYLAVLATDFGGNLNIPITGDLVLGDDGIAPNEDGCTALTNSAQMNGKIAVIRRGSCPFVDKANNAQNAGAIAVIIVNNVAGNAAGQAGDDAGITIPSLMVSKEDGDNIIAALGSGVNATLSNSNGNSSGFNVSNGVQHVNDIIVRNNGGTSEVFVAAAETVYGSATPTTLLGRNDYGVYKSTDGTNFAKIDLPLNSAGTEYEPNNIKIAADNSVYISTTSDVFGDGGGAIFQSTNADATTFALRHTVPNGLRTEIACSSQNAGTIYVLAQLSTDPVGVYKTTNNFGNVFALGLPNDADNGISANDFTRGQAFYDLLIRVDPTDDNVLYLGGIDLFKSSNGGGLYSQFSHWYGGFGFQEVHADQHGMAFSSISPNRVVFSNDGGVYFSNDGGTTTSARNNGFNTLQFYTVGVAPTTALTGDNFLAGAQDNGTQLFRNSNAGVDGSTETQGGDGAYSFFDQDGTDQYYIANYVYNGNINLYNLANGTTRNINSESAENGDFINQEELDSNLDILYSNYSNATTNIIRRYSNIKSGTIQKTDLTNALMDAEPSAMKVSPYTTNVTKLLVGLKNGKLLKVDNANVFIQWSEITGPDFVGTVSDIEFGASENDIFVTMHNYGVENVWYSADGGATWSAKEGNLPDIPVKAILQNPLKLEEVIIGTELGVWRTANFNDANPTWVQSNNGMSNVKVMDLDLRDDNAVYAATYGRGVFSGKFTDAVASVDDVLAGKKDFTIYPTVSNGNFTLQAKNTLGKTKLNIFDINGKQVYNQNVDFSSKTKQEISVSLNSGIYIVNVIDENNKKSSSKIVIE</sequence>
<dbReference type="InterPro" id="IPR026444">
    <property type="entry name" value="Secre_tail"/>
</dbReference>
<dbReference type="KEGG" id="ppec:H9W90_14485"/>
<gene>
    <name evidence="7" type="ORF">H9W90_14485</name>
</gene>
<dbReference type="Gene3D" id="3.50.30.30">
    <property type="match status" value="1"/>
</dbReference>
<dbReference type="SUPFAM" id="SSF110296">
    <property type="entry name" value="Oligoxyloglucan reducing end-specific cellobiohydrolase"/>
    <property type="match status" value="2"/>
</dbReference>
<dbReference type="EMBL" id="CP060695">
    <property type="protein sequence ID" value="QNM85375.1"/>
    <property type="molecule type" value="Genomic_DNA"/>
</dbReference>
<feature type="domain" description="PA" evidence="5">
    <location>
        <begin position="258"/>
        <end position="349"/>
    </location>
</feature>
<keyword evidence="8" id="KW-1185">Reference proteome</keyword>
<evidence type="ECO:0000259" key="6">
    <source>
        <dbReference type="Pfam" id="PF18962"/>
    </source>
</evidence>
<dbReference type="InterPro" id="IPR015943">
    <property type="entry name" value="WD40/YVTN_repeat-like_dom_sf"/>
</dbReference>
<evidence type="ECO:0000259" key="5">
    <source>
        <dbReference type="Pfam" id="PF02225"/>
    </source>
</evidence>
<dbReference type="Pfam" id="PF18962">
    <property type="entry name" value="Por_Secre_tail"/>
    <property type="match status" value="1"/>
</dbReference>
<evidence type="ECO:0000256" key="4">
    <source>
        <dbReference type="SAM" id="SignalP"/>
    </source>
</evidence>
<organism evidence="7 8">
    <name type="scientific">Polaribacter pectinis</name>
    <dbReference type="NCBI Taxonomy" id="2738844"/>
    <lineage>
        <taxon>Bacteria</taxon>
        <taxon>Pseudomonadati</taxon>
        <taxon>Bacteroidota</taxon>
        <taxon>Flavobacteriia</taxon>
        <taxon>Flavobacteriales</taxon>
        <taxon>Flavobacteriaceae</taxon>
    </lineage>
</organism>
<accession>A0A7G9L9S6</accession>
<keyword evidence="2" id="KW-0325">Glycoprotein</keyword>
<dbReference type="PANTHER" id="PTHR22702:SF1">
    <property type="entry name" value="PROTEASE-ASSOCIATED DOMAIN-CONTAINING PROTEIN 1"/>
    <property type="match status" value="1"/>
</dbReference>
<dbReference type="AlphaFoldDB" id="A0A7G9L9S6"/>
<dbReference type="RefSeq" id="WP_187482286.1">
    <property type="nucleotide sequence ID" value="NZ_CP060695.1"/>
</dbReference>